<dbReference type="Proteomes" id="UP000683925">
    <property type="component" value="Unassembled WGS sequence"/>
</dbReference>
<reference evidence="1" key="1">
    <citation type="submission" date="2021-01" db="EMBL/GenBank/DDBJ databases">
        <authorList>
            <consortium name="Genoscope - CEA"/>
            <person name="William W."/>
        </authorList>
    </citation>
    <scope>NUCLEOTIDE SEQUENCE</scope>
</reference>
<keyword evidence="2" id="KW-1185">Reference proteome</keyword>
<evidence type="ECO:0000313" key="2">
    <source>
        <dbReference type="Proteomes" id="UP000683925"/>
    </source>
</evidence>
<dbReference type="OrthoDB" id="307372at2759"/>
<comment type="caution">
    <text evidence="1">The sequence shown here is derived from an EMBL/GenBank/DDBJ whole genome shotgun (WGS) entry which is preliminary data.</text>
</comment>
<protein>
    <recommendedName>
        <fullName evidence="3">Ubiquitin-like domain-containing protein</fullName>
    </recommendedName>
</protein>
<evidence type="ECO:0008006" key="3">
    <source>
        <dbReference type="Google" id="ProtNLM"/>
    </source>
</evidence>
<sequence>MSINVILECPSKSKRYNIEITNDVTPYQLEQEFKEQFFNKDDQLRFYFQNQLLIHNKPLVEQKIVKGSVIIIGVAYKINLNVPIQNKFYQVDIDELWTTADLTKKLLELLQFRSEEVSYQLGLQVLKPQIPLFQQDVINKCTVTVNIQQRGGRQP</sequence>
<organism evidence="1 2">
    <name type="scientific">Paramecium octaurelia</name>
    <dbReference type="NCBI Taxonomy" id="43137"/>
    <lineage>
        <taxon>Eukaryota</taxon>
        <taxon>Sar</taxon>
        <taxon>Alveolata</taxon>
        <taxon>Ciliophora</taxon>
        <taxon>Intramacronucleata</taxon>
        <taxon>Oligohymenophorea</taxon>
        <taxon>Peniculida</taxon>
        <taxon>Parameciidae</taxon>
        <taxon>Paramecium</taxon>
    </lineage>
</organism>
<accession>A0A8S1VKI8</accession>
<name>A0A8S1VKI8_PAROT</name>
<dbReference type="OMA" id="RFYFQNQ"/>
<dbReference type="AlphaFoldDB" id="A0A8S1VKI8"/>
<dbReference type="EMBL" id="CAJJDP010000064">
    <property type="protein sequence ID" value="CAD8175186.1"/>
    <property type="molecule type" value="Genomic_DNA"/>
</dbReference>
<proteinExistence type="predicted"/>
<gene>
    <name evidence="1" type="ORF">POCTA_138.1.T0650067</name>
</gene>
<evidence type="ECO:0000313" key="1">
    <source>
        <dbReference type="EMBL" id="CAD8175186.1"/>
    </source>
</evidence>